<protein>
    <recommendedName>
        <fullName evidence="7">Bacterioferritin-associated ferredoxin</fullName>
    </recommendedName>
</protein>
<keyword evidence="11" id="KW-1185">Reference proteome</keyword>
<accession>A0A9W6MBW7</accession>
<evidence type="ECO:0000256" key="5">
    <source>
        <dbReference type="ARBA" id="ARBA00023004"/>
    </source>
</evidence>
<dbReference type="PANTHER" id="PTHR37424">
    <property type="entry name" value="BACTERIOFERRITIN-ASSOCIATED FERREDOXIN"/>
    <property type="match status" value="1"/>
</dbReference>
<dbReference type="Pfam" id="PF04324">
    <property type="entry name" value="Fer2_BFD"/>
    <property type="match status" value="1"/>
</dbReference>
<reference evidence="10" key="1">
    <citation type="journal article" date="2014" name="Int. J. Syst. Evol. Microbiol.">
        <title>Complete genome sequence of Corynebacterium casei LMG S-19264T (=DSM 44701T), isolated from a smear-ripened cheese.</title>
        <authorList>
            <consortium name="US DOE Joint Genome Institute (JGI-PGF)"/>
            <person name="Walter F."/>
            <person name="Albersmeier A."/>
            <person name="Kalinowski J."/>
            <person name="Ruckert C."/>
        </authorList>
    </citation>
    <scope>NUCLEOTIDE SEQUENCE</scope>
    <source>
        <strain evidence="10">VKM Ac-2007</strain>
    </source>
</reference>
<dbReference type="EMBL" id="BSEV01000002">
    <property type="protein sequence ID" value="GLK08487.1"/>
    <property type="molecule type" value="Genomic_DNA"/>
</dbReference>
<evidence type="ECO:0000256" key="4">
    <source>
        <dbReference type="ARBA" id="ARBA00022982"/>
    </source>
</evidence>
<keyword evidence="6" id="KW-0411">Iron-sulfur</keyword>
<evidence type="ECO:0000313" key="11">
    <source>
        <dbReference type="Proteomes" id="UP001143474"/>
    </source>
</evidence>
<dbReference type="GO" id="GO:0046872">
    <property type="term" value="F:metal ion binding"/>
    <property type="evidence" value="ECO:0007669"/>
    <property type="project" value="UniProtKB-KW"/>
</dbReference>
<evidence type="ECO:0000256" key="8">
    <source>
        <dbReference type="ARBA" id="ARBA00046332"/>
    </source>
</evidence>
<name>A0A9W6MBW7_9ACTN</name>
<dbReference type="PANTHER" id="PTHR37424:SF1">
    <property type="entry name" value="BACTERIOFERRITIN-ASSOCIATED FERREDOXIN"/>
    <property type="match status" value="1"/>
</dbReference>
<dbReference type="InterPro" id="IPR007419">
    <property type="entry name" value="BFD-like_2Fe2S-bd_dom"/>
</dbReference>
<organism evidence="10 11">
    <name type="scientific">Streptosporangium carneum</name>
    <dbReference type="NCBI Taxonomy" id="47481"/>
    <lineage>
        <taxon>Bacteria</taxon>
        <taxon>Bacillati</taxon>
        <taxon>Actinomycetota</taxon>
        <taxon>Actinomycetes</taxon>
        <taxon>Streptosporangiales</taxon>
        <taxon>Streptosporangiaceae</taxon>
        <taxon>Streptosporangium</taxon>
    </lineage>
</organism>
<comment type="similarity">
    <text evidence="8">Belongs to the Bfd family.</text>
</comment>
<keyword evidence="5" id="KW-0408">Iron</keyword>
<dbReference type="InterPro" id="IPR052371">
    <property type="entry name" value="BFD-associated_ferredoxin"/>
</dbReference>
<dbReference type="RefSeq" id="WP_309298381.1">
    <property type="nucleotide sequence ID" value="NZ_BSEV01000002.1"/>
</dbReference>
<dbReference type="Proteomes" id="UP001143474">
    <property type="component" value="Unassembled WGS sequence"/>
</dbReference>
<keyword evidence="4" id="KW-0249">Electron transport</keyword>
<keyword evidence="3" id="KW-0479">Metal-binding</keyword>
<dbReference type="Gene3D" id="1.10.10.1100">
    <property type="entry name" value="BFD-like [2Fe-2S]-binding domain"/>
    <property type="match status" value="1"/>
</dbReference>
<feature type="domain" description="BFD-like [2Fe-2S]-binding" evidence="9">
    <location>
        <begin position="20"/>
        <end position="68"/>
    </location>
</feature>
<evidence type="ECO:0000256" key="3">
    <source>
        <dbReference type="ARBA" id="ARBA00022723"/>
    </source>
</evidence>
<evidence type="ECO:0000313" key="10">
    <source>
        <dbReference type="EMBL" id="GLK08487.1"/>
    </source>
</evidence>
<dbReference type="AlphaFoldDB" id="A0A9W6MBW7"/>
<reference evidence="10" key="2">
    <citation type="submission" date="2023-01" db="EMBL/GenBank/DDBJ databases">
        <authorList>
            <person name="Sun Q."/>
            <person name="Evtushenko L."/>
        </authorList>
    </citation>
    <scope>NUCLEOTIDE SEQUENCE</scope>
    <source>
        <strain evidence="10">VKM Ac-2007</strain>
    </source>
</reference>
<keyword evidence="2" id="KW-0001">2Fe-2S</keyword>
<evidence type="ECO:0000256" key="1">
    <source>
        <dbReference type="ARBA" id="ARBA00022448"/>
    </source>
</evidence>
<evidence type="ECO:0000259" key="9">
    <source>
        <dbReference type="Pfam" id="PF04324"/>
    </source>
</evidence>
<comment type="caution">
    <text evidence="10">The sequence shown here is derived from an EMBL/GenBank/DDBJ whole genome shotgun (WGS) entry which is preliminary data.</text>
</comment>
<proteinExistence type="inferred from homology"/>
<evidence type="ECO:0000256" key="6">
    <source>
        <dbReference type="ARBA" id="ARBA00023014"/>
    </source>
</evidence>
<evidence type="ECO:0000256" key="7">
    <source>
        <dbReference type="ARBA" id="ARBA00039386"/>
    </source>
</evidence>
<evidence type="ECO:0000256" key="2">
    <source>
        <dbReference type="ARBA" id="ARBA00022714"/>
    </source>
</evidence>
<sequence>MLGVPYLIVIRRERFLPAMYVCVCRAVTENEVHDCITAGARSARQVRDATGAGGDCASCVRKICAILKRSEDLMPTA</sequence>
<gene>
    <name evidence="10" type="ORF">GCM10017600_18920</name>
</gene>
<dbReference type="InterPro" id="IPR041854">
    <property type="entry name" value="BFD-like_2Fe2S-bd_dom_sf"/>
</dbReference>
<dbReference type="GO" id="GO:0051537">
    <property type="term" value="F:2 iron, 2 sulfur cluster binding"/>
    <property type="evidence" value="ECO:0007669"/>
    <property type="project" value="UniProtKB-KW"/>
</dbReference>
<keyword evidence="1" id="KW-0813">Transport</keyword>